<gene>
    <name evidence="3" type="ORF">HK099_006771</name>
</gene>
<dbReference type="Pfam" id="PF14825">
    <property type="entry name" value="CFAP77"/>
    <property type="match status" value="1"/>
</dbReference>
<name>A0AAD5XY10_9FUNG</name>
<sequence>MILSKLKKKKKNRETVYDLPEPTHSYGKMEFRDPESVASSVIQQHRSKIPEKVTSPTLDYVTMNKNAAKSSIIDAKNLSKFRAENPVCIKVPQSNSERSSQIHLPSDNNPNFTYGLPTQSGDYIGELLTTKFQQEWQKEQENRDEEKYKAELENLKKKHTRVLVVAKQQHPKKESWLDKDVSTLFKMEKFQLKEAKISCWRPSEKDVTDKKFISIPPPSTKVLVKNSRVHGVAKVKSLKSNLKQLSIKNLVGVKITFGTEKCRFRGPLNSFYCNHLPSLYNESKNIKVETTEGAVSGLEVEFEGTGYVPVDLNVKNSTQIWERVNHMSSSKDLLK</sequence>
<feature type="compositionally biased region" description="Basic residues" evidence="2">
    <location>
        <begin position="1"/>
        <end position="12"/>
    </location>
</feature>
<evidence type="ECO:0000313" key="4">
    <source>
        <dbReference type="Proteomes" id="UP001211065"/>
    </source>
</evidence>
<organism evidence="3 4">
    <name type="scientific">Clydaea vesicula</name>
    <dbReference type="NCBI Taxonomy" id="447962"/>
    <lineage>
        <taxon>Eukaryota</taxon>
        <taxon>Fungi</taxon>
        <taxon>Fungi incertae sedis</taxon>
        <taxon>Chytridiomycota</taxon>
        <taxon>Chytridiomycota incertae sedis</taxon>
        <taxon>Chytridiomycetes</taxon>
        <taxon>Lobulomycetales</taxon>
        <taxon>Lobulomycetaceae</taxon>
        <taxon>Clydaea</taxon>
    </lineage>
</organism>
<reference evidence="3" key="1">
    <citation type="submission" date="2020-05" db="EMBL/GenBank/DDBJ databases">
        <title>Phylogenomic resolution of chytrid fungi.</title>
        <authorList>
            <person name="Stajich J.E."/>
            <person name="Amses K."/>
            <person name="Simmons R."/>
            <person name="Seto K."/>
            <person name="Myers J."/>
            <person name="Bonds A."/>
            <person name="Quandt C.A."/>
            <person name="Barry K."/>
            <person name="Liu P."/>
            <person name="Grigoriev I."/>
            <person name="Longcore J.E."/>
            <person name="James T.Y."/>
        </authorList>
    </citation>
    <scope>NUCLEOTIDE SEQUENCE</scope>
    <source>
        <strain evidence="3">JEL0476</strain>
    </source>
</reference>
<dbReference type="InterPro" id="IPR029147">
    <property type="entry name" value="CFAP77"/>
</dbReference>
<keyword evidence="4" id="KW-1185">Reference proteome</keyword>
<feature type="coiled-coil region" evidence="1">
    <location>
        <begin position="138"/>
        <end position="169"/>
    </location>
</feature>
<dbReference type="PANTHER" id="PTHR28617">
    <property type="entry name" value="CILIA- AND FLAGELLA-ASSOCIATED PROTEIN 77"/>
    <property type="match status" value="1"/>
</dbReference>
<accession>A0AAD5XY10</accession>
<proteinExistence type="predicted"/>
<evidence type="ECO:0000256" key="2">
    <source>
        <dbReference type="SAM" id="MobiDB-lite"/>
    </source>
</evidence>
<dbReference type="EMBL" id="JADGJW010000603">
    <property type="protein sequence ID" value="KAJ3214635.1"/>
    <property type="molecule type" value="Genomic_DNA"/>
</dbReference>
<protein>
    <submittedName>
        <fullName evidence="3">Uncharacterized protein</fullName>
    </submittedName>
</protein>
<comment type="caution">
    <text evidence="3">The sequence shown here is derived from an EMBL/GenBank/DDBJ whole genome shotgun (WGS) entry which is preliminary data.</text>
</comment>
<evidence type="ECO:0000313" key="3">
    <source>
        <dbReference type="EMBL" id="KAJ3214635.1"/>
    </source>
</evidence>
<dbReference type="PANTHER" id="PTHR28617:SF1">
    <property type="entry name" value="CILIA- AND FLAGELLA-ASSOCIATED PROTEIN 77"/>
    <property type="match status" value="1"/>
</dbReference>
<dbReference type="Proteomes" id="UP001211065">
    <property type="component" value="Unassembled WGS sequence"/>
</dbReference>
<keyword evidence="1" id="KW-0175">Coiled coil</keyword>
<dbReference type="AlphaFoldDB" id="A0AAD5XY10"/>
<evidence type="ECO:0000256" key="1">
    <source>
        <dbReference type="SAM" id="Coils"/>
    </source>
</evidence>
<feature type="region of interest" description="Disordered" evidence="2">
    <location>
        <begin position="1"/>
        <end position="29"/>
    </location>
</feature>